<organism evidence="2 3">
    <name type="scientific">Kwoniella mangroviensis CBS 10435</name>
    <dbReference type="NCBI Taxonomy" id="1331196"/>
    <lineage>
        <taxon>Eukaryota</taxon>
        <taxon>Fungi</taxon>
        <taxon>Dikarya</taxon>
        <taxon>Basidiomycota</taxon>
        <taxon>Agaricomycotina</taxon>
        <taxon>Tremellomycetes</taxon>
        <taxon>Tremellales</taxon>
        <taxon>Cryptococcaceae</taxon>
        <taxon>Kwoniella</taxon>
    </lineage>
</organism>
<feature type="transmembrane region" description="Helical" evidence="1">
    <location>
        <begin position="163"/>
        <end position="186"/>
    </location>
</feature>
<evidence type="ECO:0000313" key="2">
    <source>
        <dbReference type="EMBL" id="OCF57830.1"/>
    </source>
</evidence>
<dbReference type="Gene3D" id="1.20.140.150">
    <property type="match status" value="1"/>
</dbReference>
<reference evidence="3" key="2">
    <citation type="submission" date="2013-12" db="EMBL/GenBank/DDBJ databases">
        <title>Evolution of pathogenesis and genome organization in the Tremellales.</title>
        <authorList>
            <person name="Cuomo C."/>
            <person name="Litvintseva A."/>
            <person name="Heitman J."/>
            <person name="Chen Y."/>
            <person name="Sun S."/>
            <person name="Springer D."/>
            <person name="Dromer F."/>
            <person name="Young S."/>
            <person name="Zeng Q."/>
            <person name="Chapman S."/>
            <person name="Gujja S."/>
            <person name="Saif S."/>
            <person name="Birren B."/>
        </authorList>
    </citation>
    <scope>NUCLEOTIDE SEQUENCE [LARGE SCALE GENOMIC DNA]</scope>
    <source>
        <strain evidence="3">CBS 10435</strain>
    </source>
</reference>
<dbReference type="InterPro" id="IPR051380">
    <property type="entry name" value="pH-response_reg_palI/RIM9"/>
</dbReference>
<dbReference type="AlphaFoldDB" id="A0A1B9IQX1"/>
<name>A0A1B9IQX1_9TREE</name>
<feature type="transmembrane region" description="Helical" evidence="1">
    <location>
        <begin position="12"/>
        <end position="36"/>
    </location>
</feature>
<dbReference type="GO" id="GO:0005886">
    <property type="term" value="C:plasma membrane"/>
    <property type="evidence" value="ECO:0007669"/>
    <property type="project" value="InterPro"/>
</dbReference>
<feature type="transmembrane region" description="Helical" evidence="1">
    <location>
        <begin position="126"/>
        <end position="148"/>
    </location>
</feature>
<dbReference type="Pfam" id="PF06687">
    <property type="entry name" value="SUR7"/>
    <property type="match status" value="1"/>
</dbReference>
<keyword evidence="1" id="KW-0472">Membrane</keyword>
<gene>
    <name evidence="2" type="ORF">L486_05295</name>
</gene>
<accession>A0A1B9IQX1</accession>
<evidence type="ECO:0000313" key="3">
    <source>
        <dbReference type="Proteomes" id="UP000092583"/>
    </source>
</evidence>
<dbReference type="Proteomes" id="UP000092583">
    <property type="component" value="Unassembled WGS sequence"/>
</dbReference>
<protein>
    <submittedName>
        <fullName evidence="2">Uncharacterized protein</fullName>
    </submittedName>
</protein>
<dbReference type="PANTHER" id="PTHR28013:SF4">
    <property type="entry name" value="MARVEL DOMAIN-CONTAINING PROTEIN"/>
    <property type="match status" value="1"/>
</dbReference>
<sequence length="202" mass="22634">MFRWRDCLEGHILIGLLASTISWVLLTLVTFSTPYIKSIYFLTVLTPELYFGTYGYCPSDTSGPEDCVGPQLGYERPGGEITEWLTRTMILFGLAALFMLLAWITLILSLLRVGKFMWNPVYFRTTALLGSFMAILAESFALSLFVIARRKYDDQGIRAKYGAALWLGLVGAISAFLGAAIGGPAYRGNYMYRADRRQAYNV</sequence>
<evidence type="ECO:0000256" key="1">
    <source>
        <dbReference type="SAM" id="Phobius"/>
    </source>
</evidence>
<reference evidence="2 3" key="1">
    <citation type="submission" date="2013-07" db="EMBL/GenBank/DDBJ databases">
        <title>The Genome Sequence of Kwoniella mangroviensis CBS10435.</title>
        <authorList>
            <consortium name="The Broad Institute Genome Sequencing Platform"/>
            <person name="Cuomo C."/>
            <person name="Litvintseva A."/>
            <person name="Chen Y."/>
            <person name="Heitman J."/>
            <person name="Sun S."/>
            <person name="Springer D."/>
            <person name="Dromer F."/>
            <person name="Young S.K."/>
            <person name="Zeng Q."/>
            <person name="Gargeya S."/>
            <person name="Fitzgerald M."/>
            <person name="Abouelleil A."/>
            <person name="Alvarado L."/>
            <person name="Berlin A.M."/>
            <person name="Chapman S.B."/>
            <person name="Dewar J."/>
            <person name="Goldberg J."/>
            <person name="Griggs A."/>
            <person name="Gujja S."/>
            <person name="Hansen M."/>
            <person name="Howarth C."/>
            <person name="Imamovic A."/>
            <person name="Larimer J."/>
            <person name="McCowan C."/>
            <person name="Murphy C."/>
            <person name="Pearson M."/>
            <person name="Priest M."/>
            <person name="Roberts A."/>
            <person name="Saif S."/>
            <person name="Shea T."/>
            <person name="Sykes S."/>
            <person name="Wortman J."/>
            <person name="Nusbaum C."/>
            <person name="Birren B."/>
        </authorList>
    </citation>
    <scope>NUCLEOTIDE SEQUENCE [LARGE SCALE GENOMIC DNA]</scope>
    <source>
        <strain evidence="2 3">CBS 10435</strain>
    </source>
</reference>
<proteinExistence type="predicted"/>
<dbReference type="InterPro" id="IPR009571">
    <property type="entry name" value="SUR7/Rim9-like_fungi"/>
</dbReference>
<feature type="transmembrane region" description="Helical" evidence="1">
    <location>
        <begin position="90"/>
        <end position="114"/>
    </location>
</feature>
<dbReference type="PANTHER" id="PTHR28013">
    <property type="entry name" value="PROTEIN DCV1-RELATED"/>
    <property type="match status" value="1"/>
</dbReference>
<dbReference type="GO" id="GO:0035838">
    <property type="term" value="C:growing cell tip"/>
    <property type="evidence" value="ECO:0007669"/>
    <property type="project" value="TreeGrafter"/>
</dbReference>
<dbReference type="GO" id="GO:0032153">
    <property type="term" value="C:cell division site"/>
    <property type="evidence" value="ECO:0007669"/>
    <property type="project" value="TreeGrafter"/>
</dbReference>
<keyword evidence="1" id="KW-1133">Transmembrane helix</keyword>
<keyword evidence="3" id="KW-1185">Reference proteome</keyword>
<dbReference type="OrthoDB" id="2589196at2759"/>
<dbReference type="EMBL" id="KI669463">
    <property type="protein sequence ID" value="OCF57830.1"/>
    <property type="molecule type" value="Genomic_DNA"/>
</dbReference>
<keyword evidence="1" id="KW-0812">Transmembrane</keyword>